<evidence type="ECO:0000313" key="3">
    <source>
        <dbReference type="Proteomes" id="UP000039865"/>
    </source>
</evidence>
<protein>
    <submittedName>
        <fullName evidence="2">Permeases of the major facilitator superfamily</fullName>
    </submittedName>
</protein>
<dbReference type="AlphaFoldDB" id="A0A078B4G9"/>
<evidence type="ECO:0000256" key="1">
    <source>
        <dbReference type="SAM" id="Phobius"/>
    </source>
</evidence>
<dbReference type="InterPro" id="IPR011701">
    <property type="entry name" value="MFS"/>
</dbReference>
<dbReference type="InterPro" id="IPR036259">
    <property type="entry name" value="MFS_trans_sf"/>
</dbReference>
<dbReference type="Pfam" id="PF07690">
    <property type="entry name" value="MFS_1"/>
    <property type="match status" value="1"/>
</dbReference>
<dbReference type="OrthoDB" id="298065at2759"/>
<proteinExistence type="predicted"/>
<keyword evidence="1" id="KW-0472">Membrane</keyword>
<keyword evidence="1" id="KW-0812">Transmembrane</keyword>
<feature type="transmembrane region" description="Helical" evidence="1">
    <location>
        <begin position="32"/>
        <end position="49"/>
    </location>
</feature>
<accession>A0A078B4G9</accession>
<keyword evidence="3" id="KW-1185">Reference proteome</keyword>
<gene>
    <name evidence="2" type="primary">Contig17376.g18488</name>
    <name evidence="2" type="ORF">STYLEM_18548</name>
</gene>
<dbReference type="InParanoid" id="A0A078B4G9"/>
<dbReference type="SUPFAM" id="SSF103473">
    <property type="entry name" value="MFS general substrate transporter"/>
    <property type="match status" value="1"/>
</dbReference>
<dbReference type="Proteomes" id="UP000039865">
    <property type="component" value="Unassembled WGS sequence"/>
</dbReference>
<dbReference type="Gene3D" id="1.20.1250.20">
    <property type="entry name" value="MFS general substrate transporter like domains"/>
    <property type="match status" value="1"/>
</dbReference>
<sequence>MIGKKEDKNIKQYLIKKEQSPEQRLIQLKRTTLPLMTAVAITSVLYSTFTSLDLLGSAQYIAFFILSLILRVIQGFTSAAIQICAFSFATFEMNHEKDTYIGYVEMALGVGAMGGPAVASFLFDYIGYNSRYIK</sequence>
<feature type="transmembrane region" description="Helical" evidence="1">
    <location>
        <begin position="61"/>
        <end position="88"/>
    </location>
</feature>
<evidence type="ECO:0000313" key="2">
    <source>
        <dbReference type="EMBL" id="CDW89415.1"/>
    </source>
</evidence>
<reference evidence="2 3" key="1">
    <citation type="submission" date="2014-06" db="EMBL/GenBank/DDBJ databases">
        <authorList>
            <person name="Swart Estienne"/>
        </authorList>
    </citation>
    <scope>NUCLEOTIDE SEQUENCE [LARGE SCALE GENOMIC DNA]</scope>
    <source>
        <strain evidence="2 3">130c</strain>
    </source>
</reference>
<dbReference type="GO" id="GO:0022857">
    <property type="term" value="F:transmembrane transporter activity"/>
    <property type="evidence" value="ECO:0007669"/>
    <property type="project" value="InterPro"/>
</dbReference>
<dbReference type="EMBL" id="CCKQ01017522">
    <property type="protein sequence ID" value="CDW89415.1"/>
    <property type="molecule type" value="Genomic_DNA"/>
</dbReference>
<keyword evidence="1" id="KW-1133">Transmembrane helix</keyword>
<name>A0A078B4G9_STYLE</name>
<organism evidence="2 3">
    <name type="scientific">Stylonychia lemnae</name>
    <name type="common">Ciliate</name>
    <dbReference type="NCBI Taxonomy" id="5949"/>
    <lineage>
        <taxon>Eukaryota</taxon>
        <taxon>Sar</taxon>
        <taxon>Alveolata</taxon>
        <taxon>Ciliophora</taxon>
        <taxon>Intramacronucleata</taxon>
        <taxon>Spirotrichea</taxon>
        <taxon>Stichotrichia</taxon>
        <taxon>Sporadotrichida</taxon>
        <taxon>Oxytrichidae</taxon>
        <taxon>Stylonychinae</taxon>
        <taxon>Stylonychia</taxon>
    </lineage>
</organism>
<feature type="transmembrane region" description="Helical" evidence="1">
    <location>
        <begin position="100"/>
        <end position="123"/>
    </location>
</feature>